<dbReference type="AlphaFoldDB" id="A0A371C6H6"/>
<dbReference type="VEuPathDB" id="FungiDB:YALI1_B01962g"/>
<accession>A0A371C6H6</accession>
<protein>
    <submittedName>
        <fullName evidence="3">F-box protein COS111</fullName>
    </submittedName>
</protein>
<reference evidence="3 4" key="1">
    <citation type="submission" date="2018-07" db="EMBL/GenBank/DDBJ databases">
        <title>Draft Genome Assemblies for Five Robust Yarrowia lipolytica Strains Exhibiting High Lipid Production and Pentose Sugar Utilization and Sugar Alcohol Secretion from Undetoxified Lignocellulosic Biomass Hydrolysates.</title>
        <authorList>
            <consortium name="DOE Joint Genome Institute"/>
            <person name="Walker C."/>
            <person name="Ryu S."/>
            <person name="Na H."/>
            <person name="Zane M."/>
            <person name="LaButti K."/>
            <person name="Lipzen A."/>
            <person name="Haridas S."/>
            <person name="Barry K."/>
            <person name="Grigoriev I.V."/>
            <person name="Quarterman J."/>
            <person name="Slininger P."/>
            <person name="Dien B."/>
            <person name="Trinh C.T."/>
        </authorList>
    </citation>
    <scope>NUCLEOTIDE SEQUENCE [LARGE SCALE GENOMIC DNA]</scope>
    <source>
        <strain evidence="3 4">YB392</strain>
    </source>
</reference>
<feature type="region of interest" description="Disordered" evidence="1">
    <location>
        <begin position="302"/>
        <end position="329"/>
    </location>
</feature>
<dbReference type="CDD" id="cd22143">
    <property type="entry name" value="F-box_ScMDM30-like"/>
    <property type="match status" value="1"/>
</dbReference>
<feature type="compositionally biased region" description="Polar residues" evidence="1">
    <location>
        <begin position="23"/>
        <end position="36"/>
    </location>
</feature>
<gene>
    <name evidence="3" type="ORF">B0I71DRAFT_131736</name>
</gene>
<evidence type="ECO:0000259" key="2">
    <source>
        <dbReference type="PROSITE" id="PS50181"/>
    </source>
</evidence>
<dbReference type="Pfam" id="PF12937">
    <property type="entry name" value="F-box-like"/>
    <property type="match status" value="1"/>
</dbReference>
<evidence type="ECO:0000313" key="4">
    <source>
        <dbReference type="Proteomes" id="UP000256601"/>
    </source>
</evidence>
<feature type="compositionally biased region" description="Low complexity" evidence="1">
    <location>
        <begin position="7"/>
        <end position="17"/>
    </location>
</feature>
<organism evidence="3 4">
    <name type="scientific">Yarrowia lipolytica</name>
    <name type="common">Candida lipolytica</name>
    <dbReference type="NCBI Taxonomy" id="4952"/>
    <lineage>
        <taxon>Eukaryota</taxon>
        <taxon>Fungi</taxon>
        <taxon>Dikarya</taxon>
        <taxon>Ascomycota</taxon>
        <taxon>Saccharomycotina</taxon>
        <taxon>Dipodascomycetes</taxon>
        <taxon>Dipodascales</taxon>
        <taxon>Dipodascales incertae sedis</taxon>
        <taxon>Yarrowia</taxon>
    </lineage>
</organism>
<evidence type="ECO:0000313" key="3">
    <source>
        <dbReference type="EMBL" id="RDW25898.1"/>
    </source>
</evidence>
<feature type="region of interest" description="Disordered" evidence="1">
    <location>
        <begin position="1"/>
        <end position="57"/>
    </location>
</feature>
<feature type="compositionally biased region" description="Low complexity" evidence="1">
    <location>
        <begin position="104"/>
        <end position="117"/>
    </location>
</feature>
<name>A0A371C6H6_YARLL</name>
<dbReference type="SUPFAM" id="SSF81383">
    <property type="entry name" value="F-box domain"/>
    <property type="match status" value="1"/>
</dbReference>
<feature type="compositionally biased region" description="Low complexity" evidence="1">
    <location>
        <begin position="302"/>
        <end position="321"/>
    </location>
</feature>
<dbReference type="InterPro" id="IPR036047">
    <property type="entry name" value="F-box-like_dom_sf"/>
</dbReference>
<dbReference type="InterPro" id="IPR001810">
    <property type="entry name" value="F-box_dom"/>
</dbReference>
<feature type="domain" description="F-box" evidence="2">
    <location>
        <begin position="171"/>
        <end position="221"/>
    </location>
</feature>
<dbReference type="Proteomes" id="UP000256601">
    <property type="component" value="Unassembled WGS sequence"/>
</dbReference>
<proteinExistence type="predicted"/>
<evidence type="ECO:0000256" key="1">
    <source>
        <dbReference type="SAM" id="MobiDB-lite"/>
    </source>
</evidence>
<dbReference type="EMBL" id="KZ857335">
    <property type="protein sequence ID" value="RDW25898.1"/>
    <property type="molecule type" value="Genomic_DNA"/>
</dbReference>
<dbReference type="PROSITE" id="PS50181">
    <property type="entry name" value="FBOX"/>
    <property type="match status" value="1"/>
</dbReference>
<sequence>MLHPVMSVSSRSSQEESLMTVGESVSSLSMQEQQTESDTDASHSDNEEDDNVDSVSNFDNLSNSIHLISLNEVDELLEDHQSTIQSSLNRGLTCTNLPDHSIKSGVTRSTVSTVRPTSKQHHQPYKYRSLLLPFEPSRGSRSMRRKIGGSRGSSLASVRRIFRSTHHLQPHKDLNSLPHEIMSKIVSHLDQRDVTMCLYVNKNMYSTAVRQLYKEPFFSSTYRFAQFVTQVSHNDELASYVQKLDLSTIRPGFESDEDDSAIFENEPIEDDAVLAGWRDWKLRGDPLYSRQFKRLTKHVSNSSSSLSCSRTSSNSNSSTESKPVKKRRSVTTAIRESRIWLSFYKKNKLYQASEEVLEALRKQNSPLVRPKVPFSTAHPISSPFLRQYSTSKDVPVGHLIHVVAACKNLTDIDISFLPLAEDYAVAGSSSYLPTASSGLLFVSDVAKLYTWKPDEIVPVSPSDLVVAMLQLRDLQVLKLRKLMWVKRDSVVRLVNENNSLVHLDLTDSGLVRGARWAIAGSVEELRQTLK</sequence>
<dbReference type="VEuPathDB" id="FungiDB:YALI0_B01166g"/>
<feature type="region of interest" description="Disordered" evidence="1">
    <location>
        <begin position="99"/>
        <end position="122"/>
    </location>
</feature>